<evidence type="ECO:0000256" key="1">
    <source>
        <dbReference type="ARBA" id="ARBA00022723"/>
    </source>
</evidence>
<dbReference type="InParanoid" id="A0A1S3H7L9"/>
<feature type="domain" description="PHD-type" evidence="7">
    <location>
        <begin position="567"/>
        <end position="617"/>
    </location>
</feature>
<dbReference type="Pfam" id="PF00628">
    <property type="entry name" value="PHD"/>
    <property type="match status" value="1"/>
</dbReference>
<dbReference type="PROSITE" id="PS01359">
    <property type="entry name" value="ZF_PHD_1"/>
    <property type="match status" value="1"/>
</dbReference>
<dbReference type="InterPro" id="IPR011335">
    <property type="entry name" value="Restrct_endonuc-II-like"/>
</dbReference>
<keyword evidence="6" id="KW-0472">Membrane</keyword>
<keyword evidence="6" id="KW-0812">Transmembrane</keyword>
<evidence type="ECO:0000256" key="3">
    <source>
        <dbReference type="ARBA" id="ARBA00022833"/>
    </source>
</evidence>
<name>A0A1S3H7L9_LINAN</name>
<keyword evidence="6" id="KW-1133">Transmembrane helix</keyword>
<dbReference type="PANTHER" id="PTHR47526">
    <property type="entry name" value="ATP-DEPENDENT DNA HELICASE"/>
    <property type="match status" value="1"/>
</dbReference>
<dbReference type="SUPFAM" id="SSF52980">
    <property type="entry name" value="Restriction endonuclease-like"/>
    <property type="match status" value="1"/>
</dbReference>
<dbReference type="InterPro" id="IPR007527">
    <property type="entry name" value="Znf_SWIM"/>
</dbReference>
<dbReference type="InterPro" id="IPR019786">
    <property type="entry name" value="Zinc_finger_PHD-type_CS"/>
</dbReference>
<dbReference type="SUPFAM" id="SSF57903">
    <property type="entry name" value="FYVE/PHD zinc finger"/>
    <property type="match status" value="1"/>
</dbReference>
<dbReference type="Pfam" id="PF09588">
    <property type="entry name" value="YqaJ"/>
    <property type="match status" value="1"/>
</dbReference>
<dbReference type="PROSITE" id="PS50016">
    <property type="entry name" value="ZF_PHD_2"/>
    <property type="match status" value="1"/>
</dbReference>
<proteinExistence type="predicted"/>
<evidence type="ECO:0000256" key="6">
    <source>
        <dbReference type="SAM" id="Phobius"/>
    </source>
</evidence>
<feature type="domain" description="SWIM-type" evidence="8">
    <location>
        <begin position="155"/>
        <end position="191"/>
    </location>
</feature>
<protein>
    <submittedName>
        <fullName evidence="10">Uncharacterized protein LOC106152913</fullName>
    </submittedName>
</protein>
<dbReference type="Proteomes" id="UP000085678">
    <property type="component" value="Unplaced"/>
</dbReference>
<dbReference type="Gene3D" id="3.30.40.10">
    <property type="entry name" value="Zinc/RING finger domain, C3HC4 (zinc finger)"/>
    <property type="match status" value="1"/>
</dbReference>
<feature type="compositionally biased region" description="Basic and acidic residues" evidence="5">
    <location>
        <begin position="238"/>
        <end position="247"/>
    </location>
</feature>
<dbReference type="CDD" id="cd22343">
    <property type="entry name" value="PDDEXK_lambda_exonuclease-like"/>
    <property type="match status" value="1"/>
</dbReference>
<organism evidence="9 10">
    <name type="scientific">Lingula anatina</name>
    <name type="common">Brachiopod</name>
    <name type="synonym">Lingula unguis</name>
    <dbReference type="NCBI Taxonomy" id="7574"/>
    <lineage>
        <taxon>Eukaryota</taxon>
        <taxon>Metazoa</taxon>
        <taxon>Spiralia</taxon>
        <taxon>Lophotrochozoa</taxon>
        <taxon>Brachiopoda</taxon>
        <taxon>Linguliformea</taxon>
        <taxon>Lingulata</taxon>
        <taxon>Lingulida</taxon>
        <taxon>Linguloidea</taxon>
        <taxon>Lingulidae</taxon>
        <taxon>Lingula</taxon>
    </lineage>
</organism>
<dbReference type="GO" id="GO:0006281">
    <property type="term" value="P:DNA repair"/>
    <property type="evidence" value="ECO:0007669"/>
    <property type="project" value="UniProtKB-ARBA"/>
</dbReference>
<dbReference type="STRING" id="7574.A0A1S3H7L9"/>
<dbReference type="SMART" id="SM00249">
    <property type="entry name" value="PHD"/>
    <property type="match status" value="1"/>
</dbReference>
<evidence type="ECO:0000256" key="4">
    <source>
        <dbReference type="PROSITE-ProRule" id="PRU00325"/>
    </source>
</evidence>
<evidence type="ECO:0000259" key="7">
    <source>
        <dbReference type="PROSITE" id="PS50016"/>
    </source>
</evidence>
<feature type="region of interest" description="Disordered" evidence="5">
    <location>
        <begin position="235"/>
        <end position="257"/>
    </location>
</feature>
<dbReference type="GO" id="GO:0008270">
    <property type="term" value="F:zinc ion binding"/>
    <property type="evidence" value="ECO:0007669"/>
    <property type="project" value="UniProtKB-KW"/>
</dbReference>
<dbReference type="InterPro" id="IPR019080">
    <property type="entry name" value="YqaJ_viral_recombinase"/>
</dbReference>
<dbReference type="PROSITE" id="PS50966">
    <property type="entry name" value="ZF_SWIM"/>
    <property type="match status" value="1"/>
</dbReference>
<evidence type="ECO:0000256" key="2">
    <source>
        <dbReference type="ARBA" id="ARBA00022771"/>
    </source>
</evidence>
<dbReference type="RefSeq" id="XP_013382110.1">
    <property type="nucleotide sequence ID" value="XM_013526656.1"/>
</dbReference>
<dbReference type="AlphaFoldDB" id="A0A1S3H7L9"/>
<keyword evidence="9" id="KW-1185">Reference proteome</keyword>
<keyword evidence="1" id="KW-0479">Metal-binding</keyword>
<dbReference type="InterPro" id="IPR001965">
    <property type="entry name" value="Znf_PHD"/>
</dbReference>
<dbReference type="FunCoup" id="A0A1S3H7L9">
    <property type="interactions" value="2"/>
</dbReference>
<reference evidence="10" key="1">
    <citation type="journal article" date="2015" name="Nat. Commun.">
        <title>The Lingula genome provides insights into brachiopod evolution and the origin of phosphate biomineralization.</title>
        <authorList>
            <person name="Luo Y.J."/>
            <person name="Takeuchi T."/>
            <person name="Koyanagi R."/>
            <person name="Yamada L."/>
            <person name="Kanda M."/>
            <person name="Khalturina M."/>
            <person name="Fujie M."/>
            <person name="Yamasaki S.I."/>
            <person name="Endo K."/>
            <person name="Satoh N."/>
        </authorList>
    </citation>
    <scope>NUCLEOTIDE SEQUENCE</scope>
</reference>
<dbReference type="GeneID" id="106152913"/>
<reference evidence="10" key="2">
    <citation type="submission" date="2025-08" db="UniProtKB">
        <authorList>
            <consortium name="RefSeq"/>
        </authorList>
    </citation>
    <scope>IDENTIFICATION</scope>
</reference>
<gene>
    <name evidence="10" type="primary">LOC106152913</name>
</gene>
<dbReference type="OrthoDB" id="7753208at2759"/>
<keyword evidence="2 4" id="KW-0863">Zinc-finger</keyword>
<dbReference type="InterPro" id="IPR011011">
    <property type="entry name" value="Znf_FYVE_PHD"/>
</dbReference>
<accession>A0A1S3H7L9</accession>
<evidence type="ECO:0000313" key="10">
    <source>
        <dbReference type="RefSeq" id="XP_013382110.1"/>
    </source>
</evidence>
<dbReference type="PANTHER" id="PTHR47526:SF4">
    <property type="entry name" value="SWIM-TYPE DOMAIN-CONTAINING PROTEIN"/>
    <property type="match status" value="1"/>
</dbReference>
<evidence type="ECO:0000256" key="5">
    <source>
        <dbReference type="SAM" id="MobiDB-lite"/>
    </source>
</evidence>
<sequence length="617" mass="70799">MLSRRHARHAELCCTNHRFIVEFSLVGCSFVILLVIVMEKDTNLYRQSLPADVRERYDEKTKEIGVDPYTVSSKDCSTDKASWQEVNLVDVIHFLIFQRSAYTKEELRNYKALEAYKFFQDGWIKDMRHIEINGSHLIKSKVHHSLRIREKPLEPWVIIKGEGSIECAHCTCMAGLGESCSHIAAMLFALETWTRIRKETTVTDVPAYWMAPSSSNLKDPFHRIVDMDLQSATKKRKTGDLRRKESTSMDDFSSPTKNEMDSFIQGYQSDVSNASILAINPEFAHTFKPKALLGQWPVDLSSLKDTNFHNSNIDDILAHTAGISIAVTEAEAAHVELHTRDQCKSTHWRKYRLGRITASQLYSAVHTDIDKPSMSVVKSVCYPQYFSSASTEWGIKKERVARKEYCKDMAPFHVDFQVERSGLLLNPDFPEFGASPDGFVSCNCCGKGLLEIKCPFTLREADSIQMTWLENTEGGLKLKKNTAYYYQVQMQLFMSNLDYCDFFVWCPYASHCERIVKDQSLWDIISVKAKLFHKQVVMPELLCGYFTMKRVLKEVVTNNCSSNSQEPKYCICNGSDDGRKMVACDNENCSTVWYHMSCIKMKRVPKGRWFCNKCRNV</sequence>
<keyword evidence="3" id="KW-0862">Zinc</keyword>
<dbReference type="InterPro" id="IPR011604">
    <property type="entry name" value="PDDEXK-like_dom_sf"/>
</dbReference>
<dbReference type="KEGG" id="lak:106152913"/>
<feature type="transmembrane region" description="Helical" evidence="6">
    <location>
        <begin position="20"/>
        <end position="38"/>
    </location>
</feature>
<evidence type="ECO:0000313" key="9">
    <source>
        <dbReference type="Proteomes" id="UP000085678"/>
    </source>
</evidence>
<dbReference type="InterPro" id="IPR013083">
    <property type="entry name" value="Znf_RING/FYVE/PHD"/>
</dbReference>
<evidence type="ECO:0000259" key="8">
    <source>
        <dbReference type="PROSITE" id="PS50966"/>
    </source>
</evidence>
<dbReference type="Gene3D" id="3.90.320.10">
    <property type="match status" value="1"/>
</dbReference>
<dbReference type="InterPro" id="IPR019787">
    <property type="entry name" value="Znf_PHD-finger"/>
</dbReference>